<dbReference type="InterPro" id="IPR050194">
    <property type="entry name" value="Glycosyltransferase_grp1"/>
</dbReference>
<evidence type="ECO:0000313" key="2">
    <source>
        <dbReference type="EMBL" id="CAG9177268.1"/>
    </source>
</evidence>
<evidence type="ECO:0000259" key="1">
    <source>
        <dbReference type="Pfam" id="PF13579"/>
    </source>
</evidence>
<evidence type="ECO:0000313" key="3">
    <source>
        <dbReference type="Proteomes" id="UP000727654"/>
    </source>
</evidence>
<dbReference type="InterPro" id="IPR028098">
    <property type="entry name" value="Glyco_trans_4-like_N"/>
</dbReference>
<dbReference type="PANTHER" id="PTHR45947:SF3">
    <property type="entry name" value="SULFOQUINOVOSYL TRANSFERASE SQD2"/>
    <property type="match status" value="1"/>
</dbReference>
<sequence>MLKGLLLARELKAMGYEVEVLTGFPNYPGGVIYPGYRLKAFQKETIEGISVTRVPLYPSHSRSAIGRVFNYLSFAAAAAIYGMLQRKRFDVAYVYHPPLTVGMAAAAIGLVHRVPFVYDIQDLWPDTLESTGMMPNRRALAIVASACRLVYRRATVIIAQSPGFEKRLLERGVPRHKLHMIYNWCDETALAATNQAGQVPPGMRGRFNIVFAGNMGQAQALDAVVLAAAQAHAADARIQFVFVGGGVQVRQLREMVAAQGLGDAVLFLPRVPINEVGVILRAADALLVHLRDDHLFSITVPSKTQAYLFSGKPILMAVRGDAADLVKQADAGVCAEPEDPESIAKAAIRLASMEPDALAGMGIRGKVFYDENLSIKVGVARLATLLEQAGNAKSEEALFGKKGERPASSTRT</sequence>
<organism evidence="2 3">
    <name type="scientific">Cupriavidus laharis</name>
    <dbReference type="NCBI Taxonomy" id="151654"/>
    <lineage>
        <taxon>Bacteria</taxon>
        <taxon>Pseudomonadati</taxon>
        <taxon>Pseudomonadota</taxon>
        <taxon>Betaproteobacteria</taxon>
        <taxon>Burkholderiales</taxon>
        <taxon>Burkholderiaceae</taxon>
        <taxon>Cupriavidus</taxon>
    </lineage>
</organism>
<gene>
    <name evidence="2" type="ORF">LMG23992_03457</name>
</gene>
<dbReference type="EMBL" id="CAJZAI010000008">
    <property type="protein sequence ID" value="CAG9177268.1"/>
    <property type="molecule type" value="Genomic_DNA"/>
</dbReference>
<dbReference type="PANTHER" id="PTHR45947">
    <property type="entry name" value="SULFOQUINOVOSYL TRANSFERASE SQD2"/>
    <property type="match status" value="1"/>
</dbReference>
<accession>A0ABM8XBB3</accession>
<dbReference type="SUPFAM" id="SSF53756">
    <property type="entry name" value="UDP-Glycosyltransferase/glycogen phosphorylase"/>
    <property type="match status" value="1"/>
</dbReference>
<dbReference type="CDD" id="cd03794">
    <property type="entry name" value="GT4_WbuB-like"/>
    <property type="match status" value="1"/>
</dbReference>
<dbReference type="Proteomes" id="UP000727654">
    <property type="component" value="Unassembled WGS sequence"/>
</dbReference>
<keyword evidence="3" id="KW-1185">Reference proteome</keyword>
<feature type="domain" description="Glycosyltransferase subfamily 4-like N-terminal" evidence="1">
    <location>
        <begin position="7"/>
        <end position="184"/>
    </location>
</feature>
<dbReference type="Pfam" id="PF13579">
    <property type="entry name" value="Glyco_trans_4_4"/>
    <property type="match status" value="1"/>
</dbReference>
<name>A0ABM8XBB3_9BURK</name>
<proteinExistence type="predicted"/>
<comment type="caution">
    <text evidence="2">The sequence shown here is derived from an EMBL/GenBank/DDBJ whole genome shotgun (WGS) entry which is preliminary data.</text>
</comment>
<reference evidence="2 3" key="1">
    <citation type="submission" date="2021-08" db="EMBL/GenBank/DDBJ databases">
        <authorList>
            <person name="Peeters C."/>
        </authorList>
    </citation>
    <scope>NUCLEOTIDE SEQUENCE [LARGE SCALE GENOMIC DNA]</scope>
    <source>
        <strain evidence="2 3">LMG 23992</strain>
    </source>
</reference>
<protein>
    <recommendedName>
        <fullName evidence="1">Glycosyltransferase subfamily 4-like N-terminal domain-containing protein</fullName>
    </recommendedName>
</protein>
<dbReference type="Pfam" id="PF13692">
    <property type="entry name" value="Glyco_trans_1_4"/>
    <property type="match status" value="1"/>
</dbReference>
<dbReference type="Gene3D" id="3.40.50.2000">
    <property type="entry name" value="Glycogen Phosphorylase B"/>
    <property type="match status" value="2"/>
</dbReference>